<dbReference type="EMBL" id="GL377711">
    <property type="protein sequence ID" value="EFJ05927.1"/>
    <property type="molecule type" value="Genomic_DNA"/>
</dbReference>
<dbReference type="HOGENOM" id="CLU_1920726_0_0_1"/>
<feature type="compositionally biased region" description="Pro residues" evidence="1">
    <location>
        <begin position="116"/>
        <end position="126"/>
    </location>
</feature>
<feature type="signal peptide" evidence="2">
    <location>
        <begin position="1"/>
        <end position="27"/>
    </location>
</feature>
<feature type="region of interest" description="Disordered" evidence="1">
    <location>
        <begin position="111"/>
        <end position="138"/>
    </location>
</feature>
<dbReference type="Proteomes" id="UP000001514">
    <property type="component" value="Unassembled WGS sequence"/>
</dbReference>
<evidence type="ECO:0000313" key="4">
    <source>
        <dbReference type="Proteomes" id="UP000001514"/>
    </source>
</evidence>
<keyword evidence="2" id="KW-0732">Signal</keyword>
<reference evidence="3 4" key="1">
    <citation type="journal article" date="2011" name="Science">
        <title>The Selaginella genome identifies genetic changes associated with the evolution of vascular plants.</title>
        <authorList>
            <person name="Banks J.A."/>
            <person name="Nishiyama T."/>
            <person name="Hasebe M."/>
            <person name="Bowman J.L."/>
            <person name="Gribskov M."/>
            <person name="dePamphilis C."/>
            <person name="Albert V.A."/>
            <person name="Aono N."/>
            <person name="Aoyama T."/>
            <person name="Ambrose B.A."/>
            <person name="Ashton N.W."/>
            <person name="Axtell M.J."/>
            <person name="Barker E."/>
            <person name="Barker M.S."/>
            <person name="Bennetzen J.L."/>
            <person name="Bonawitz N.D."/>
            <person name="Chapple C."/>
            <person name="Cheng C."/>
            <person name="Correa L.G."/>
            <person name="Dacre M."/>
            <person name="DeBarry J."/>
            <person name="Dreyer I."/>
            <person name="Elias M."/>
            <person name="Engstrom E.M."/>
            <person name="Estelle M."/>
            <person name="Feng L."/>
            <person name="Finet C."/>
            <person name="Floyd S.K."/>
            <person name="Frommer W.B."/>
            <person name="Fujita T."/>
            <person name="Gramzow L."/>
            <person name="Gutensohn M."/>
            <person name="Harholt J."/>
            <person name="Hattori M."/>
            <person name="Heyl A."/>
            <person name="Hirai T."/>
            <person name="Hiwatashi Y."/>
            <person name="Ishikawa M."/>
            <person name="Iwata M."/>
            <person name="Karol K.G."/>
            <person name="Koehler B."/>
            <person name="Kolukisaoglu U."/>
            <person name="Kubo M."/>
            <person name="Kurata T."/>
            <person name="Lalonde S."/>
            <person name="Li K."/>
            <person name="Li Y."/>
            <person name="Litt A."/>
            <person name="Lyons E."/>
            <person name="Manning G."/>
            <person name="Maruyama T."/>
            <person name="Michael T.P."/>
            <person name="Mikami K."/>
            <person name="Miyazaki S."/>
            <person name="Morinaga S."/>
            <person name="Murata T."/>
            <person name="Mueller-Roeber B."/>
            <person name="Nelson D.R."/>
            <person name="Obara M."/>
            <person name="Oguri Y."/>
            <person name="Olmstead R.G."/>
            <person name="Onodera N."/>
            <person name="Petersen B.L."/>
            <person name="Pils B."/>
            <person name="Prigge M."/>
            <person name="Rensing S.A."/>
            <person name="Riano-Pachon D.M."/>
            <person name="Roberts A.W."/>
            <person name="Sato Y."/>
            <person name="Scheller H.V."/>
            <person name="Schulz B."/>
            <person name="Schulz C."/>
            <person name="Shakirov E.V."/>
            <person name="Shibagaki N."/>
            <person name="Shinohara N."/>
            <person name="Shippen D.E."/>
            <person name="Soerensen I."/>
            <person name="Sotooka R."/>
            <person name="Sugimoto N."/>
            <person name="Sugita M."/>
            <person name="Sumikawa N."/>
            <person name="Tanurdzic M."/>
            <person name="Theissen G."/>
            <person name="Ulvskov P."/>
            <person name="Wakazuki S."/>
            <person name="Weng J.K."/>
            <person name="Willats W.W."/>
            <person name="Wipf D."/>
            <person name="Wolf P.G."/>
            <person name="Yang L."/>
            <person name="Zimmer A.D."/>
            <person name="Zhu Q."/>
            <person name="Mitros T."/>
            <person name="Hellsten U."/>
            <person name="Loque D."/>
            <person name="Otillar R."/>
            <person name="Salamov A."/>
            <person name="Schmutz J."/>
            <person name="Shapiro H."/>
            <person name="Lindquist E."/>
            <person name="Lucas S."/>
            <person name="Rokhsar D."/>
            <person name="Grigoriev I.V."/>
        </authorList>
    </citation>
    <scope>NUCLEOTIDE SEQUENCE [LARGE SCALE GENOMIC DNA]</scope>
</reference>
<accession>D8TBN1</accession>
<dbReference type="Gramene" id="EFJ05927">
    <property type="protein sequence ID" value="EFJ05927"/>
    <property type="gene ID" value="SELMODRAFT_431140"/>
</dbReference>
<feature type="chain" id="PRO_5003123468" evidence="2">
    <location>
        <begin position="28"/>
        <end position="138"/>
    </location>
</feature>
<dbReference type="KEGG" id="smo:SELMODRAFT_431140"/>
<evidence type="ECO:0000256" key="2">
    <source>
        <dbReference type="SAM" id="SignalP"/>
    </source>
</evidence>
<sequence length="138" mass="14907">MERSVMVVLMVCAIALVFSFSSVEVTAHKLGHCGDSCKHHQDCFGRLACMHGHKCADDPDLKTTICKNSKLGVCGSSCKKHDDCKGKLACLHSKKCGDDVHMKTNICKHKHHHPGSPLPSPGPLPAQGPLYGLKNQPL</sequence>
<name>D8TBN1_SELML</name>
<evidence type="ECO:0000256" key="1">
    <source>
        <dbReference type="SAM" id="MobiDB-lite"/>
    </source>
</evidence>
<proteinExistence type="predicted"/>
<gene>
    <name evidence="3" type="ORF">SELMODRAFT_431140</name>
</gene>
<organism evidence="4">
    <name type="scientific">Selaginella moellendorffii</name>
    <name type="common">Spikemoss</name>
    <dbReference type="NCBI Taxonomy" id="88036"/>
    <lineage>
        <taxon>Eukaryota</taxon>
        <taxon>Viridiplantae</taxon>
        <taxon>Streptophyta</taxon>
        <taxon>Embryophyta</taxon>
        <taxon>Tracheophyta</taxon>
        <taxon>Lycopodiopsida</taxon>
        <taxon>Selaginellales</taxon>
        <taxon>Selaginellaceae</taxon>
        <taxon>Selaginella</taxon>
    </lineage>
</organism>
<evidence type="ECO:0000313" key="3">
    <source>
        <dbReference type="EMBL" id="EFJ05927.1"/>
    </source>
</evidence>
<dbReference type="AlphaFoldDB" id="D8TBN1"/>
<protein>
    <submittedName>
        <fullName evidence="3">Uncharacterized protein</fullName>
    </submittedName>
</protein>
<dbReference type="InParanoid" id="D8TBN1"/>
<keyword evidence="4" id="KW-1185">Reference proteome</keyword>